<dbReference type="AlphaFoldDB" id="A0A433XKN7"/>
<feature type="domain" description="L,D-TPase catalytic" evidence="8">
    <location>
        <begin position="376"/>
        <end position="552"/>
    </location>
</feature>
<evidence type="ECO:0000256" key="2">
    <source>
        <dbReference type="ARBA" id="ARBA00005992"/>
    </source>
</evidence>
<dbReference type="PANTHER" id="PTHR41533:SF2">
    <property type="entry name" value="BLR7131 PROTEIN"/>
    <property type="match status" value="1"/>
</dbReference>
<evidence type="ECO:0000256" key="3">
    <source>
        <dbReference type="ARBA" id="ARBA00022679"/>
    </source>
</evidence>
<dbReference type="InterPro" id="IPR036366">
    <property type="entry name" value="PGBDSf"/>
</dbReference>
<evidence type="ECO:0000256" key="5">
    <source>
        <dbReference type="ARBA" id="ARBA00022984"/>
    </source>
</evidence>
<dbReference type="Gene3D" id="1.10.101.10">
    <property type="entry name" value="PGBD-like superfamily/PGBD"/>
    <property type="match status" value="1"/>
</dbReference>
<evidence type="ECO:0000259" key="8">
    <source>
        <dbReference type="PROSITE" id="PS52029"/>
    </source>
</evidence>
<dbReference type="GO" id="GO:0009252">
    <property type="term" value="P:peptidoglycan biosynthetic process"/>
    <property type="evidence" value="ECO:0007669"/>
    <property type="project" value="UniProtKB-UniPathway"/>
</dbReference>
<dbReference type="CDD" id="cd16913">
    <property type="entry name" value="YkuD_like"/>
    <property type="match status" value="1"/>
</dbReference>
<dbReference type="PROSITE" id="PS52029">
    <property type="entry name" value="LD_TPASE"/>
    <property type="match status" value="1"/>
</dbReference>
<dbReference type="InterPro" id="IPR038063">
    <property type="entry name" value="Transpep_catalytic_dom"/>
</dbReference>
<comment type="caution">
    <text evidence="9">The sequence shown here is derived from an EMBL/GenBank/DDBJ whole genome shotgun (WGS) entry which is preliminary data.</text>
</comment>
<dbReference type="Pfam" id="PF20142">
    <property type="entry name" value="Scaffold"/>
    <property type="match status" value="1"/>
</dbReference>
<dbReference type="InterPro" id="IPR045380">
    <property type="entry name" value="LD_TPept_scaffold_dom"/>
</dbReference>
<evidence type="ECO:0000256" key="4">
    <source>
        <dbReference type="ARBA" id="ARBA00022960"/>
    </source>
</evidence>
<dbReference type="GO" id="GO:0008360">
    <property type="term" value="P:regulation of cell shape"/>
    <property type="evidence" value="ECO:0007669"/>
    <property type="project" value="UniProtKB-UniRule"/>
</dbReference>
<dbReference type="Proteomes" id="UP000281547">
    <property type="component" value="Unassembled WGS sequence"/>
</dbReference>
<comment type="pathway">
    <text evidence="1 7">Cell wall biogenesis; peptidoglycan biosynthesis.</text>
</comment>
<keyword evidence="5 7" id="KW-0573">Peptidoglycan synthesis</keyword>
<sequence length="602" mass="65525">MRPDPAPARPVAGTSQALLTKTRAIVSVKICALIEINPHLRRVPAPAAPRNVVVGASMKTLSACLLAGFAILALPQAASAQQVAMIDGTEVTRVVIAPPKSDLAGIIRTALAEDYNAAPRDTRAWREAQKLYFSYGERGFEPLWLTESPTGAPVFSPTAEAVVAAFRAADRQGLRPSDYLTDAIATPPAGADADALAAFETAFSAAVVRYAQHLHGGRIDPTSVSGYFDLQPRRIDAADVLSRISSGEDPETVFASVEPTHREYRQLKDALARYLDGSMDRQVTIPEGPLLRVGMSDPRVPALRERLSLPAASDTLYDQALSDAVLAFQESLGLQPDGVTGPATVAALNGGTATRKEDILANIERWRWAPGEFGDFHVQVNIPEFRLAIRSGDEVTYETRVVVGTPKNQTPVFSDMIRHLVVNPYWNVPTSIARDEIGPRLISNPGYLASQNMELLYGSQVINASSVNWSATSINTFRIRQRPGAGNALGQIKFLFPNKHDVYLHDTPSKALFSRSFRAYSHGCVRVQDPFAFADALMANEPRISGASLQGMFGPSERWVNPETRIPVHLTYFTLRVDEDGTIRSYGDVYGHNARLIELMGV</sequence>
<dbReference type="GO" id="GO:0071555">
    <property type="term" value="P:cell wall organization"/>
    <property type="evidence" value="ECO:0007669"/>
    <property type="project" value="UniProtKB-UniRule"/>
</dbReference>
<protein>
    <submittedName>
        <fullName evidence="9">Peptidoglycan-binding protein</fullName>
    </submittedName>
</protein>
<dbReference type="InterPro" id="IPR005490">
    <property type="entry name" value="LD_TPept_cat_dom"/>
</dbReference>
<evidence type="ECO:0000256" key="6">
    <source>
        <dbReference type="ARBA" id="ARBA00023316"/>
    </source>
</evidence>
<proteinExistence type="inferred from homology"/>
<keyword evidence="10" id="KW-1185">Reference proteome</keyword>
<evidence type="ECO:0000313" key="10">
    <source>
        <dbReference type="Proteomes" id="UP000281547"/>
    </source>
</evidence>
<dbReference type="GO" id="GO:0004180">
    <property type="term" value="F:carboxypeptidase activity"/>
    <property type="evidence" value="ECO:0007669"/>
    <property type="project" value="UniProtKB-ARBA"/>
</dbReference>
<dbReference type="InterPro" id="IPR052905">
    <property type="entry name" value="LD-transpeptidase_YkuD-like"/>
</dbReference>
<gene>
    <name evidence="9" type="ORF">EMQ25_01210</name>
</gene>
<name>A0A433XKN7_9HYPH</name>
<keyword evidence="6 7" id="KW-0961">Cell wall biogenesis/degradation</keyword>
<evidence type="ECO:0000256" key="7">
    <source>
        <dbReference type="PROSITE-ProRule" id="PRU01373"/>
    </source>
</evidence>
<dbReference type="Pfam" id="PF03734">
    <property type="entry name" value="YkuD"/>
    <property type="match status" value="1"/>
</dbReference>
<organism evidence="9 10">
    <name type="scientific">Arsenicitalea aurantiaca</name>
    <dbReference type="NCBI Taxonomy" id="1783274"/>
    <lineage>
        <taxon>Bacteria</taxon>
        <taxon>Pseudomonadati</taxon>
        <taxon>Pseudomonadota</taxon>
        <taxon>Alphaproteobacteria</taxon>
        <taxon>Hyphomicrobiales</taxon>
        <taxon>Devosiaceae</taxon>
        <taxon>Arsenicitalea</taxon>
    </lineage>
</organism>
<dbReference type="PANTHER" id="PTHR41533">
    <property type="entry name" value="L,D-TRANSPEPTIDASE HI_1667-RELATED"/>
    <property type="match status" value="1"/>
</dbReference>
<keyword evidence="3" id="KW-0808">Transferase</keyword>
<dbReference type="SUPFAM" id="SSF47090">
    <property type="entry name" value="PGBD-like"/>
    <property type="match status" value="1"/>
</dbReference>
<evidence type="ECO:0000313" key="9">
    <source>
        <dbReference type="EMBL" id="RUT34613.1"/>
    </source>
</evidence>
<reference evidence="9 10" key="1">
    <citation type="journal article" date="2016" name="Int. J. Syst. Evol. Microbiol.">
        <title>Arsenicitalea aurantiaca gen. nov., sp. nov., a new member of the family Hyphomicrobiaceae, isolated from high-arsenic sediment.</title>
        <authorList>
            <person name="Mu Y."/>
            <person name="Zhou L."/>
            <person name="Zeng X.C."/>
            <person name="Liu L."/>
            <person name="Pan Y."/>
            <person name="Chen X."/>
            <person name="Wang J."/>
            <person name="Li S."/>
            <person name="Li W.J."/>
            <person name="Wang Y."/>
        </authorList>
    </citation>
    <scope>NUCLEOTIDE SEQUENCE [LARGE SCALE GENOMIC DNA]</scope>
    <source>
        <strain evidence="9 10">42-50</strain>
    </source>
</reference>
<comment type="similarity">
    <text evidence="2">Belongs to the YkuD family.</text>
</comment>
<dbReference type="SUPFAM" id="SSF141523">
    <property type="entry name" value="L,D-transpeptidase catalytic domain-like"/>
    <property type="match status" value="1"/>
</dbReference>
<dbReference type="GO" id="GO:0016740">
    <property type="term" value="F:transferase activity"/>
    <property type="evidence" value="ECO:0007669"/>
    <property type="project" value="UniProtKB-KW"/>
</dbReference>
<feature type="active site" description="Proton donor/acceptor" evidence="7">
    <location>
        <position position="505"/>
    </location>
</feature>
<dbReference type="Gene3D" id="2.40.440.10">
    <property type="entry name" value="L,D-transpeptidase catalytic domain-like"/>
    <property type="match status" value="1"/>
</dbReference>
<dbReference type="UniPathway" id="UPA00219"/>
<feature type="active site" description="Nucleophile" evidence="7">
    <location>
        <position position="524"/>
    </location>
</feature>
<dbReference type="InterPro" id="IPR002477">
    <property type="entry name" value="Peptidoglycan-bd-like"/>
</dbReference>
<dbReference type="InterPro" id="IPR036365">
    <property type="entry name" value="PGBD-like_sf"/>
</dbReference>
<evidence type="ECO:0000256" key="1">
    <source>
        <dbReference type="ARBA" id="ARBA00004752"/>
    </source>
</evidence>
<dbReference type="EMBL" id="RZNJ01000001">
    <property type="protein sequence ID" value="RUT34613.1"/>
    <property type="molecule type" value="Genomic_DNA"/>
</dbReference>
<keyword evidence="4 7" id="KW-0133">Cell shape</keyword>
<dbReference type="Pfam" id="PF01471">
    <property type="entry name" value="PG_binding_1"/>
    <property type="match status" value="1"/>
</dbReference>
<accession>A0A433XKN7</accession>